<evidence type="ECO:0000313" key="1">
    <source>
        <dbReference type="EMBL" id="KAJ0212770.1"/>
    </source>
</evidence>
<accession>A0A9R1XFJ3</accession>
<dbReference type="EMBL" id="NBSK02000004">
    <property type="protein sequence ID" value="KAJ0212770.1"/>
    <property type="molecule type" value="Genomic_DNA"/>
</dbReference>
<sequence>MVKESIPPNSRAHLKKPPWKITLTFLIKNFSSFEEASLEDHSHISHQELRTFTTTTAFVLLLLLLPETILRLPFVNKGIYSIGLDRLLMLIDVVDKKIEKEIKDLRNRQSERIQSLIGNEWKWKNKSNKGLERFNLKKGNDEMFHGDMMLDKMKSYVKQMIEKAIEKHVADGLGTIDHATMGSRGTLSPTNCKMGFTCLL</sequence>
<dbReference type="Proteomes" id="UP000235145">
    <property type="component" value="Unassembled WGS sequence"/>
</dbReference>
<keyword evidence="2" id="KW-1185">Reference proteome</keyword>
<name>A0A9R1XFJ3_LACSA</name>
<protein>
    <submittedName>
        <fullName evidence="1">Uncharacterized protein</fullName>
    </submittedName>
</protein>
<evidence type="ECO:0000313" key="2">
    <source>
        <dbReference type="Proteomes" id="UP000235145"/>
    </source>
</evidence>
<dbReference type="AlphaFoldDB" id="A0A9R1XFJ3"/>
<reference evidence="1 2" key="1">
    <citation type="journal article" date="2017" name="Nat. Commun.">
        <title>Genome assembly with in vitro proximity ligation data and whole-genome triplication in lettuce.</title>
        <authorList>
            <person name="Reyes-Chin-Wo S."/>
            <person name="Wang Z."/>
            <person name="Yang X."/>
            <person name="Kozik A."/>
            <person name="Arikit S."/>
            <person name="Song C."/>
            <person name="Xia L."/>
            <person name="Froenicke L."/>
            <person name="Lavelle D.O."/>
            <person name="Truco M.J."/>
            <person name="Xia R."/>
            <person name="Zhu S."/>
            <person name="Xu C."/>
            <person name="Xu H."/>
            <person name="Xu X."/>
            <person name="Cox K."/>
            <person name="Korf I."/>
            <person name="Meyers B.C."/>
            <person name="Michelmore R.W."/>
        </authorList>
    </citation>
    <scope>NUCLEOTIDE SEQUENCE [LARGE SCALE GENOMIC DNA]</scope>
    <source>
        <strain evidence="2">cv. Salinas</strain>
        <tissue evidence="1">Seedlings</tissue>
    </source>
</reference>
<organism evidence="1 2">
    <name type="scientific">Lactuca sativa</name>
    <name type="common">Garden lettuce</name>
    <dbReference type="NCBI Taxonomy" id="4236"/>
    <lineage>
        <taxon>Eukaryota</taxon>
        <taxon>Viridiplantae</taxon>
        <taxon>Streptophyta</taxon>
        <taxon>Embryophyta</taxon>
        <taxon>Tracheophyta</taxon>
        <taxon>Spermatophyta</taxon>
        <taxon>Magnoliopsida</taxon>
        <taxon>eudicotyledons</taxon>
        <taxon>Gunneridae</taxon>
        <taxon>Pentapetalae</taxon>
        <taxon>asterids</taxon>
        <taxon>campanulids</taxon>
        <taxon>Asterales</taxon>
        <taxon>Asteraceae</taxon>
        <taxon>Cichorioideae</taxon>
        <taxon>Cichorieae</taxon>
        <taxon>Lactucinae</taxon>
        <taxon>Lactuca</taxon>
    </lineage>
</organism>
<gene>
    <name evidence="1" type="ORF">LSAT_V11C400199780</name>
</gene>
<comment type="caution">
    <text evidence="1">The sequence shown here is derived from an EMBL/GenBank/DDBJ whole genome shotgun (WGS) entry which is preliminary data.</text>
</comment>
<proteinExistence type="predicted"/>